<accession>A0A0L0VNU0</accession>
<feature type="compositionally biased region" description="Acidic residues" evidence="1">
    <location>
        <begin position="23"/>
        <end position="38"/>
    </location>
</feature>
<evidence type="ECO:0000313" key="2">
    <source>
        <dbReference type="EMBL" id="KNF00948.1"/>
    </source>
</evidence>
<sequence>MAREASLRSTIQGMTINERDTPLEELSDQGEADNEDEGSVMQTTSTEEVDSDDDRERERRGGSGKKNGISPIPTPDDLSHCRQLGDLAICGFHDLNEKYNRIMDTDEGTNIYVQRRRSIAPATDYSQGEHFTELTSRLLPMLKQQVAKIPLIPEPDDSPAEAARKLKLIIEVQAELSTTIGQTRYAINALRPTPLGRCGDPPDDQHWWHLKRFRLSGLNVIFELHVLNPCLHYLFYRTASKIRLRRLTNHPVYEYDACDLFAKEGSVEMTLEKIDELIRCLEASELDLLQDDWSRDKEGLESDIETLYSLAYPTNQPQETNRPNKPPSQRVTQLAQLALPVVKLSRMVFNKLSRRGGMYTEGLPLFTKMCSVELANLCRFARDVSKSVGHLTSYIEGGYRPDMYLRTYELEQCFKYPLSLIHKHILPLLPDTNHFPNRTYYKNWFATWSTEFDLAITNLRAADRNN</sequence>
<dbReference type="Proteomes" id="UP000054564">
    <property type="component" value="Unassembled WGS sequence"/>
</dbReference>
<proteinExistence type="predicted"/>
<dbReference type="OrthoDB" id="2504246at2759"/>
<dbReference type="AlphaFoldDB" id="A0A0L0VNU0"/>
<comment type="caution">
    <text evidence="2">The sequence shown here is derived from an EMBL/GenBank/DDBJ whole genome shotgun (WGS) entry which is preliminary data.</text>
</comment>
<gene>
    <name evidence="2" type="ORF">PSTG_05843</name>
</gene>
<evidence type="ECO:0000256" key="1">
    <source>
        <dbReference type="SAM" id="MobiDB-lite"/>
    </source>
</evidence>
<protein>
    <submittedName>
        <fullName evidence="2">Uncharacterized protein</fullName>
    </submittedName>
</protein>
<dbReference type="PANTHER" id="PTHR33069">
    <property type="entry name" value="CHROMOSOME 7, WHOLE GENOME SHOTGUN SEQUENCE-RELATED"/>
    <property type="match status" value="1"/>
</dbReference>
<reference evidence="3" key="1">
    <citation type="submission" date="2014-03" db="EMBL/GenBank/DDBJ databases">
        <title>The Genome Sequence of Puccinia striiformis f. sp. tritici PST-78.</title>
        <authorList>
            <consortium name="The Broad Institute Genome Sequencing Platform"/>
            <person name="Cuomo C."/>
            <person name="Hulbert S."/>
            <person name="Chen X."/>
            <person name="Walker B."/>
            <person name="Young S.K."/>
            <person name="Zeng Q."/>
            <person name="Gargeya S."/>
            <person name="Fitzgerald M."/>
            <person name="Haas B."/>
            <person name="Abouelleil A."/>
            <person name="Alvarado L."/>
            <person name="Arachchi H.M."/>
            <person name="Berlin A.M."/>
            <person name="Chapman S.B."/>
            <person name="Goldberg J."/>
            <person name="Griggs A."/>
            <person name="Gujja S."/>
            <person name="Hansen M."/>
            <person name="Howarth C."/>
            <person name="Imamovic A."/>
            <person name="Larimer J."/>
            <person name="McCowan C."/>
            <person name="Montmayeur A."/>
            <person name="Murphy C."/>
            <person name="Neiman D."/>
            <person name="Pearson M."/>
            <person name="Priest M."/>
            <person name="Roberts A."/>
            <person name="Saif S."/>
            <person name="Shea T."/>
            <person name="Sisk P."/>
            <person name="Sykes S."/>
            <person name="Wortman J."/>
            <person name="Nusbaum C."/>
            <person name="Birren B."/>
        </authorList>
    </citation>
    <scope>NUCLEOTIDE SEQUENCE [LARGE SCALE GENOMIC DNA]</scope>
    <source>
        <strain evidence="3">race PST-78</strain>
    </source>
</reference>
<organism evidence="2 3">
    <name type="scientific">Puccinia striiformis f. sp. tritici PST-78</name>
    <dbReference type="NCBI Taxonomy" id="1165861"/>
    <lineage>
        <taxon>Eukaryota</taxon>
        <taxon>Fungi</taxon>
        <taxon>Dikarya</taxon>
        <taxon>Basidiomycota</taxon>
        <taxon>Pucciniomycotina</taxon>
        <taxon>Pucciniomycetes</taxon>
        <taxon>Pucciniales</taxon>
        <taxon>Pucciniaceae</taxon>
        <taxon>Puccinia</taxon>
    </lineage>
</organism>
<keyword evidence="3" id="KW-1185">Reference proteome</keyword>
<dbReference type="EMBL" id="AJIL01000033">
    <property type="protein sequence ID" value="KNF00948.1"/>
    <property type="molecule type" value="Genomic_DNA"/>
</dbReference>
<name>A0A0L0VNU0_9BASI</name>
<evidence type="ECO:0000313" key="3">
    <source>
        <dbReference type="Proteomes" id="UP000054564"/>
    </source>
</evidence>
<dbReference type="PANTHER" id="PTHR33069:SF3">
    <property type="entry name" value="DYNEIN HEAVY CHAIN TAIL DOMAIN-CONTAINING PROTEIN"/>
    <property type="match status" value="1"/>
</dbReference>
<feature type="region of interest" description="Disordered" evidence="1">
    <location>
        <begin position="1"/>
        <end position="78"/>
    </location>
</feature>